<dbReference type="PANTHER" id="PTHR12080">
    <property type="entry name" value="SIGNALING LYMPHOCYTIC ACTIVATION MOLECULE"/>
    <property type="match status" value="1"/>
</dbReference>
<dbReference type="GO" id="GO:0042110">
    <property type="term" value="P:T cell activation"/>
    <property type="evidence" value="ECO:0007669"/>
    <property type="project" value="TreeGrafter"/>
</dbReference>
<keyword evidence="4 13" id="KW-0732">Signal</keyword>
<dbReference type="InterPro" id="IPR015631">
    <property type="entry name" value="CD2/SLAM_rcpt"/>
</dbReference>
<keyword evidence="16" id="KW-1185">Reference proteome</keyword>
<dbReference type="GO" id="GO:0009897">
    <property type="term" value="C:external side of plasma membrane"/>
    <property type="evidence" value="ECO:0007669"/>
    <property type="project" value="TreeGrafter"/>
</dbReference>
<dbReference type="PROSITE" id="PS50835">
    <property type="entry name" value="IG_LIKE"/>
    <property type="match status" value="1"/>
</dbReference>
<dbReference type="OMA" id="DSIVWIF"/>
<protein>
    <submittedName>
        <fullName evidence="15">SLAM family member 7</fullName>
    </submittedName>
</protein>
<keyword evidence="3 12" id="KW-0812">Transmembrane</keyword>
<evidence type="ECO:0000256" key="8">
    <source>
        <dbReference type="ARBA" id="ARBA00023136"/>
    </source>
</evidence>
<dbReference type="FunFam" id="2.60.40.10:FF:000470">
    <property type="entry name" value="SLAM family member 7"/>
    <property type="match status" value="1"/>
</dbReference>
<evidence type="ECO:0000313" key="15">
    <source>
        <dbReference type="Ensembl" id="ENSMICP00000013182.1"/>
    </source>
</evidence>
<keyword evidence="6 12" id="KW-1133">Transmembrane helix</keyword>
<dbReference type="CTD" id="57823"/>
<evidence type="ECO:0000256" key="10">
    <source>
        <dbReference type="ARBA" id="ARBA00023180"/>
    </source>
</evidence>
<dbReference type="Proteomes" id="UP000694394">
    <property type="component" value="Chromosome 2"/>
</dbReference>
<comment type="subcellular location">
    <subcellularLocation>
        <location evidence="1">Membrane</location>
        <topology evidence="1">Single-pass type I membrane protein</topology>
    </subcellularLocation>
</comment>
<feature type="transmembrane region" description="Helical" evidence="12">
    <location>
        <begin position="227"/>
        <end position="249"/>
    </location>
</feature>
<dbReference type="SUPFAM" id="SSF48726">
    <property type="entry name" value="Immunoglobulin"/>
    <property type="match status" value="1"/>
</dbReference>
<dbReference type="InterPro" id="IPR013783">
    <property type="entry name" value="Ig-like_fold"/>
</dbReference>
<dbReference type="Ensembl" id="ENSMICT00000014461.3">
    <property type="protein sequence ID" value="ENSMICP00000013182.1"/>
    <property type="gene ID" value="ENSMICG00000014465.3"/>
</dbReference>
<keyword evidence="9" id="KW-1015">Disulfide bond</keyword>
<evidence type="ECO:0000256" key="7">
    <source>
        <dbReference type="ARBA" id="ARBA00023130"/>
    </source>
</evidence>
<keyword evidence="11" id="KW-0393">Immunoglobulin domain</keyword>
<evidence type="ECO:0000256" key="4">
    <source>
        <dbReference type="ARBA" id="ARBA00022729"/>
    </source>
</evidence>
<evidence type="ECO:0000256" key="2">
    <source>
        <dbReference type="ARBA" id="ARBA00022588"/>
    </source>
</evidence>
<dbReference type="GeneTree" id="ENSGT01030000234540"/>
<keyword evidence="10" id="KW-0325">Glycoprotein</keyword>
<evidence type="ECO:0000256" key="12">
    <source>
        <dbReference type="SAM" id="Phobius"/>
    </source>
</evidence>
<keyword evidence="2" id="KW-0399">Innate immunity</keyword>
<dbReference type="OrthoDB" id="8963224at2759"/>
<dbReference type="Gene3D" id="2.60.40.10">
    <property type="entry name" value="Immunoglobulins"/>
    <property type="match status" value="2"/>
</dbReference>
<keyword evidence="7" id="KW-1064">Adaptive immunity</keyword>
<dbReference type="GO" id="GO:0045087">
    <property type="term" value="P:innate immune response"/>
    <property type="evidence" value="ECO:0007669"/>
    <property type="project" value="UniProtKB-KW"/>
</dbReference>
<organism evidence="15 16">
    <name type="scientific">Microcebus murinus</name>
    <name type="common">Gray mouse lemur</name>
    <name type="synonym">Lemur murinus</name>
    <dbReference type="NCBI Taxonomy" id="30608"/>
    <lineage>
        <taxon>Eukaryota</taxon>
        <taxon>Metazoa</taxon>
        <taxon>Chordata</taxon>
        <taxon>Craniata</taxon>
        <taxon>Vertebrata</taxon>
        <taxon>Euteleostomi</taxon>
        <taxon>Mammalia</taxon>
        <taxon>Eutheria</taxon>
        <taxon>Euarchontoglires</taxon>
        <taxon>Primates</taxon>
        <taxon>Strepsirrhini</taxon>
        <taxon>Lemuriformes</taxon>
        <taxon>Cheirogaleidae</taxon>
        <taxon>Microcebus</taxon>
    </lineage>
</organism>
<dbReference type="GO" id="GO:0002250">
    <property type="term" value="P:adaptive immune response"/>
    <property type="evidence" value="ECO:0007669"/>
    <property type="project" value="UniProtKB-KW"/>
</dbReference>
<dbReference type="EMBL" id="ABDC03003098">
    <property type="status" value="NOT_ANNOTATED_CDS"/>
    <property type="molecule type" value="Genomic_DNA"/>
</dbReference>
<reference evidence="15" key="1">
    <citation type="submission" date="2016-12" db="EMBL/GenBank/DDBJ databases">
        <title>Mouse lemur reference genome and diversity panel.</title>
        <authorList>
            <person name="Harris R."/>
            <person name="Larsen P."/>
            <person name="Liu Y."/>
            <person name="Hughes D.S."/>
            <person name="Murali S."/>
            <person name="Raveendran M."/>
            <person name="Korchina V."/>
            <person name="Wang M."/>
            <person name="Jhangiani S."/>
            <person name="Bandaranaike D."/>
            <person name="Bellair M."/>
            <person name="Blankenburg K."/>
            <person name="Chao H."/>
            <person name="Dahdouli M."/>
            <person name="Dinh H."/>
            <person name="Doddapaneni H."/>
            <person name="English A."/>
            <person name="Firestine M."/>
            <person name="Gnanaolivu R."/>
            <person name="Gross S."/>
            <person name="Hernandez B."/>
            <person name="Javaid M."/>
            <person name="Jayaseelan J."/>
            <person name="Jones J."/>
            <person name="Khan Z."/>
            <person name="Kovar C."/>
            <person name="Kurapati P."/>
            <person name="Le B."/>
            <person name="Lee S."/>
            <person name="Li M."/>
            <person name="Mathew T."/>
            <person name="Narasimhan A."/>
            <person name="Ngo D."/>
            <person name="Nguyen L."/>
            <person name="Okwuonu G."/>
            <person name="Ongeri F."/>
            <person name="Osuji N."/>
            <person name="Pu L.-L."/>
            <person name="Puazo M."/>
            <person name="Quiroz J."/>
            <person name="Raj R."/>
            <person name="Rajbhandari K."/>
            <person name="Reid J.G."/>
            <person name="Santibanez J."/>
            <person name="Sexton D."/>
            <person name="Skinner E."/>
            <person name="Vee V."/>
            <person name="Weissenberger G."/>
            <person name="Wu Y."/>
            <person name="Xin Y."/>
            <person name="Han Y."/>
            <person name="Campbell C."/>
            <person name="Brown A."/>
            <person name="Sullivan B."/>
            <person name="Shelton J."/>
            <person name="Brown S."/>
            <person name="Dudchenko O."/>
            <person name="Machol I."/>
            <person name="Durand N."/>
            <person name="Shamim M."/>
            <person name="Lieberman A."/>
            <person name="Muzny D.M."/>
            <person name="Richards S."/>
            <person name="Yoder A."/>
            <person name="Worley K.C."/>
            <person name="Rogers J."/>
            <person name="Gibbs R.A."/>
        </authorList>
    </citation>
    <scope>NUCLEOTIDE SEQUENCE [LARGE SCALE GENOMIC DNA]</scope>
</reference>
<evidence type="ECO:0000256" key="11">
    <source>
        <dbReference type="ARBA" id="ARBA00023319"/>
    </source>
</evidence>
<dbReference type="GeneID" id="105862714"/>
<accession>A0A8B7F9M0</accession>
<reference evidence="15" key="3">
    <citation type="submission" date="2025-09" db="UniProtKB">
        <authorList>
            <consortium name="Ensembl"/>
        </authorList>
    </citation>
    <scope>IDENTIFICATION</scope>
</reference>
<feature type="chain" id="PRO_5044133538" evidence="13">
    <location>
        <begin position="23"/>
        <end position="335"/>
    </location>
</feature>
<evidence type="ECO:0000256" key="1">
    <source>
        <dbReference type="ARBA" id="ARBA00004479"/>
    </source>
</evidence>
<sequence>MPGSSICLVLISLLWQLTGSAASGALKELVGALGGSVTFPLNVTEKQADSIVWTFNKTSLVSVQPMGDEKVNAIVTQSRNKERMEFLGKGHSLKLSKLMKNDSGVYHVEIYGSFSPSPITQNYVLRVYEHLSEPKVTIGLQSSKNGTCTTNLTCSMATGGEDVTYSWKALGQAANKTLDGSILPVSWRQEEGDMTFICMARNPISIKFSSPILVRKLCEGVADSSTIFLYILLVSIPLSLLVLWLVLLIMRRGRGKECIEEKKKTDIHQETPNFCPHSGETTDYDTISYKDETTQKEDPLNTLYATVQIPKKMEDPHSLPTAPGTSQLFSYENVI</sequence>
<keyword evidence="8 12" id="KW-0472">Membrane</keyword>
<name>A0A8B7F9M0_MICMU</name>
<dbReference type="KEGG" id="mmur:105862714"/>
<feature type="domain" description="Ig-like" evidence="14">
    <location>
        <begin position="134"/>
        <end position="209"/>
    </location>
</feature>
<evidence type="ECO:0000256" key="6">
    <source>
        <dbReference type="ARBA" id="ARBA00022989"/>
    </source>
</evidence>
<evidence type="ECO:0000256" key="5">
    <source>
        <dbReference type="ARBA" id="ARBA00022859"/>
    </source>
</evidence>
<gene>
    <name evidence="15" type="primary">SLAMF7</name>
</gene>
<dbReference type="RefSeq" id="XP_012604679.1">
    <property type="nucleotide sequence ID" value="XM_012749225.3"/>
</dbReference>
<dbReference type="PANTHER" id="PTHR12080:SF46">
    <property type="entry name" value="SLAM FAMILY MEMBER 7"/>
    <property type="match status" value="1"/>
</dbReference>
<evidence type="ECO:0000259" key="14">
    <source>
        <dbReference type="PROSITE" id="PS50835"/>
    </source>
</evidence>
<dbReference type="FunFam" id="2.60.40.10:FF:000820">
    <property type="entry name" value="SLAM family member 7"/>
    <property type="match status" value="1"/>
</dbReference>
<dbReference type="AlphaFoldDB" id="A0A8B7F9M0"/>
<evidence type="ECO:0000256" key="3">
    <source>
        <dbReference type="ARBA" id="ARBA00022692"/>
    </source>
</evidence>
<dbReference type="InterPro" id="IPR007110">
    <property type="entry name" value="Ig-like_dom"/>
</dbReference>
<dbReference type="InterPro" id="IPR036179">
    <property type="entry name" value="Ig-like_dom_sf"/>
</dbReference>
<proteinExistence type="predicted"/>
<evidence type="ECO:0000313" key="16">
    <source>
        <dbReference type="Proteomes" id="UP000694394"/>
    </source>
</evidence>
<keyword evidence="5" id="KW-0391">Immunity</keyword>
<reference evidence="15" key="2">
    <citation type="submission" date="2025-08" db="UniProtKB">
        <authorList>
            <consortium name="Ensembl"/>
        </authorList>
    </citation>
    <scope>IDENTIFICATION</scope>
</reference>
<feature type="signal peptide" evidence="13">
    <location>
        <begin position="1"/>
        <end position="22"/>
    </location>
</feature>
<evidence type="ECO:0000256" key="9">
    <source>
        <dbReference type="ARBA" id="ARBA00023157"/>
    </source>
</evidence>
<evidence type="ECO:0000256" key="13">
    <source>
        <dbReference type="SAM" id="SignalP"/>
    </source>
</evidence>
<dbReference type="GO" id="GO:0042802">
    <property type="term" value="F:identical protein binding"/>
    <property type="evidence" value="ECO:0007669"/>
    <property type="project" value="Ensembl"/>
</dbReference>